<dbReference type="SMART" id="SM00479">
    <property type="entry name" value="EXOIII"/>
    <property type="match status" value="1"/>
</dbReference>
<dbReference type="InterPro" id="IPR036397">
    <property type="entry name" value="RNaseH_sf"/>
</dbReference>
<dbReference type="Proteomes" id="UP001305414">
    <property type="component" value="Unassembled WGS sequence"/>
</dbReference>
<organism evidence="6 7">
    <name type="scientific">Xylaria bambusicola</name>
    <dbReference type="NCBI Taxonomy" id="326684"/>
    <lineage>
        <taxon>Eukaryota</taxon>
        <taxon>Fungi</taxon>
        <taxon>Dikarya</taxon>
        <taxon>Ascomycota</taxon>
        <taxon>Pezizomycotina</taxon>
        <taxon>Sordariomycetes</taxon>
        <taxon>Xylariomycetidae</taxon>
        <taxon>Xylariales</taxon>
        <taxon>Xylariaceae</taxon>
        <taxon>Xylaria</taxon>
    </lineage>
</organism>
<keyword evidence="2" id="KW-0378">Hydrolase</keyword>
<dbReference type="GO" id="GO:0004527">
    <property type="term" value="F:exonuclease activity"/>
    <property type="evidence" value="ECO:0007669"/>
    <property type="project" value="UniProtKB-KW"/>
</dbReference>
<dbReference type="Gene3D" id="3.30.420.10">
    <property type="entry name" value="Ribonuclease H-like superfamily/Ribonuclease H"/>
    <property type="match status" value="1"/>
</dbReference>
<evidence type="ECO:0000313" key="6">
    <source>
        <dbReference type="EMBL" id="KAK5634268.1"/>
    </source>
</evidence>
<dbReference type="InterPro" id="IPR047021">
    <property type="entry name" value="REXO1/3/4-like"/>
</dbReference>
<dbReference type="SUPFAM" id="SSF53098">
    <property type="entry name" value="Ribonuclease H-like"/>
    <property type="match status" value="1"/>
</dbReference>
<protein>
    <recommendedName>
        <fullName evidence="5">Exonuclease domain-containing protein</fullName>
    </recommendedName>
</protein>
<comment type="caution">
    <text evidence="6">The sequence shown here is derived from an EMBL/GenBank/DDBJ whole genome shotgun (WGS) entry which is preliminary data.</text>
</comment>
<keyword evidence="7" id="KW-1185">Reference proteome</keyword>
<evidence type="ECO:0000259" key="5">
    <source>
        <dbReference type="SMART" id="SM00479"/>
    </source>
</evidence>
<keyword evidence="1" id="KW-0540">Nuclease</keyword>
<dbReference type="PANTHER" id="PTHR12801">
    <property type="entry name" value="RNA EXONUCLEASE REXO1 / RECO3 FAMILY MEMBER-RELATED"/>
    <property type="match status" value="1"/>
</dbReference>
<accession>A0AAN7ZCD9</accession>
<evidence type="ECO:0000256" key="3">
    <source>
        <dbReference type="ARBA" id="ARBA00022839"/>
    </source>
</evidence>
<evidence type="ECO:0000313" key="7">
    <source>
        <dbReference type="Proteomes" id="UP001305414"/>
    </source>
</evidence>
<dbReference type="AlphaFoldDB" id="A0AAN7ZCD9"/>
<dbReference type="InterPro" id="IPR012337">
    <property type="entry name" value="RNaseH-like_sf"/>
</dbReference>
<gene>
    <name evidence="6" type="ORF">RRF57_009982</name>
</gene>
<feature type="region of interest" description="Disordered" evidence="4">
    <location>
        <begin position="292"/>
        <end position="334"/>
    </location>
</feature>
<feature type="domain" description="Exonuclease" evidence="5">
    <location>
        <begin position="103"/>
        <end position="275"/>
    </location>
</feature>
<dbReference type="EMBL" id="JAWHQM010000039">
    <property type="protein sequence ID" value="KAK5634268.1"/>
    <property type="molecule type" value="Genomic_DNA"/>
</dbReference>
<feature type="compositionally biased region" description="Basic and acidic residues" evidence="4">
    <location>
        <begin position="308"/>
        <end position="317"/>
    </location>
</feature>
<dbReference type="GO" id="GO:0005634">
    <property type="term" value="C:nucleus"/>
    <property type="evidence" value="ECO:0007669"/>
    <property type="project" value="TreeGrafter"/>
</dbReference>
<dbReference type="InterPro" id="IPR013520">
    <property type="entry name" value="Ribonucl_H"/>
</dbReference>
<proteinExistence type="predicted"/>
<evidence type="ECO:0000256" key="2">
    <source>
        <dbReference type="ARBA" id="ARBA00022801"/>
    </source>
</evidence>
<dbReference type="Pfam" id="PF00929">
    <property type="entry name" value="RNase_T"/>
    <property type="match status" value="1"/>
</dbReference>
<keyword evidence="3" id="KW-0269">Exonuclease</keyword>
<sequence>MPLHHPRSARFSWVSDEVAEYMRGHLYSVLESHILDSNRRASEGFPAPPILPAIFHDHGLEGDWDALEDDWDTLEGDSDKPDPLDTTVKTLPVHPDADHKTYDALVIDCEMVRIKGGQQSLLSIAVVDFFTGRIVLRSLVRPTGIVTDWRREVTGFNKARMKEAIKKGKVLANWAVVRQKIFDVTNPKTIFIGHALANDLRVLHIAADRVVDSMTTLSRTVFGDAKTFPRTWGLKSACEELLNLAVQKTRGPHDPLEDAFATRELVLKFVEDPEKLTKWGEKTRANMAQIVQKEREKEEARRQKKELRKAERAKKSPEQLLQEAAEKARKKEEARKAEVAKKEALAKQKKLMKARKKQIKKWWERYGEVKKRRESTGFKMWSEFRDQHTSTQAPE</sequence>
<feature type="compositionally biased region" description="Basic and acidic residues" evidence="4">
    <location>
        <begin position="292"/>
        <end position="301"/>
    </location>
</feature>
<feature type="compositionally biased region" description="Basic and acidic residues" evidence="4">
    <location>
        <begin position="324"/>
        <end position="334"/>
    </location>
</feature>
<dbReference type="GO" id="GO:0003676">
    <property type="term" value="F:nucleic acid binding"/>
    <property type="evidence" value="ECO:0007669"/>
    <property type="project" value="InterPro"/>
</dbReference>
<evidence type="ECO:0000256" key="1">
    <source>
        <dbReference type="ARBA" id="ARBA00022722"/>
    </source>
</evidence>
<name>A0AAN7ZCD9_9PEZI</name>
<evidence type="ECO:0000256" key="4">
    <source>
        <dbReference type="SAM" id="MobiDB-lite"/>
    </source>
</evidence>
<reference evidence="6 7" key="1">
    <citation type="submission" date="2023-10" db="EMBL/GenBank/DDBJ databases">
        <title>Draft genome sequence of Xylaria bambusicola isolate GMP-LS, the root and basal stem rot pathogen of sugarcane in Indonesia.</title>
        <authorList>
            <person name="Selvaraj P."/>
            <person name="Muralishankar V."/>
            <person name="Muruganantham S."/>
            <person name="Sp S."/>
            <person name="Haryani S."/>
            <person name="Lau K.J.X."/>
            <person name="Naqvi N.I."/>
        </authorList>
    </citation>
    <scope>NUCLEOTIDE SEQUENCE [LARGE SCALE GENOMIC DNA]</scope>
    <source>
        <strain evidence="6">GMP-LS</strain>
    </source>
</reference>